<dbReference type="SUPFAM" id="SSF53474">
    <property type="entry name" value="alpha/beta-Hydrolases"/>
    <property type="match status" value="1"/>
</dbReference>
<evidence type="ECO:0000313" key="8">
    <source>
        <dbReference type="EMBL" id="GAA4919363.1"/>
    </source>
</evidence>
<feature type="domain" description="Peptidase S9 prolyl oligopeptidase catalytic" evidence="6">
    <location>
        <begin position="548"/>
        <end position="764"/>
    </location>
</feature>
<evidence type="ECO:0000256" key="5">
    <source>
        <dbReference type="SAM" id="MobiDB-lite"/>
    </source>
</evidence>
<dbReference type="Pfam" id="PF00326">
    <property type="entry name" value="Peptidase_S9"/>
    <property type="match status" value="1"/>
</dbReference>
<dbReference type="SUPFAM" id="SSF50993">
    <property type="entry name" value="Peptidase/esterase 'gauge' domain"/>
    <property type="match status" value="1"/>
</dbReference>
<dbReference type="EMBL" id="BAABLW010000007">
    <property type="protein sequence ID" value="GAA4919363.1"/>
    <property type="molecule type" value="Genomic_DNA"/>
</dbReference>
<dbReference type="InterPro" id="IPR051543">
    <property type="entry name" value="Serine_Peptidase_S9A"/>
</dbReference>
<dbReference type="Pfam" id="PF02897">
    <property type="entry name" value="Peptidase_S9_N"/>
    <property type="match status" value="1"/>
</dbReference>
<dbReference type="Proteomes" id="UP001500368">
    <property type="component" value="Unassembled WGS sequence"/>
</dbReference>
<gene>
    <name evidence="8" type="ORF">GCM10025790_14040</name>
</gene>
<dbReference type="PANTHER" id="PTHR11757">
    <property type="entry name" value="PROTEASE FAMILY S9A OLIGOPEPTIDASE"/>
    <property type="match status" value="1"/>
</dbReference>
<dbReference type="InterPro" id="IPR001375">
    <property type="entry name" value="Peptidase_S9_cat"/>
</dbReference>
<evidence type="ECO:0000259" key="6">
    <source>
        <dbReference type="Pfam" id="PF00326"/>
    </source>
</evidence>
<accession>A0ABP9FWP9</accession>
<evidence type="ECO:0000256" key="3">
    <source>
        <dbReference type="ARBA" id="ARBA00022801"/>
    </source>
</evidence>
<protein>
    <submittedName>
        <fullName evidence="8">S9 family peptidase</fullName>
    </submittedName>
</protein>
<reference evidence="9" key="1">
    <citation type="journal article" date="2019" name="Int. J. Syst. Evol. Microbiol.">
        <title>The Global Catalogue of Microorganisms (GCM) 10K type strain sequencing project: providing services to taxonomists for standard genome sequencing and annotation.</title>
        <authorList>
            <consortium name="The Broad Institute Genomics Platform"/>
            <consortium name="The Broad Institute Genome Sequencing Center for Infectious Disease"/>
            <person name="Wu L."/>
            <person name="Ma J."/>
        </authorList>
    </citation>
    <scope>NUCLEOTIDE SEQUENCE [LARGE SCALE GENOMIC DNA]</scope>
    <source>
        <strain evidence="9">JCM 19129</strain>
    </source>
</reference>
<keyword evidence="2" id="KW-0645">Protease</keyword>
<keyword evidence="3" id="KW-0378">Hydrolase</keyword>
<feature type="region of interest" description="Disordered" evidence="5">
    <location>
        <begin position="1"/>
        <end position="34"/>
    </location>
</feature>
<name>A0ABP9FWP9_9MICC</name>
<proteinExistence type="inferred from homology"/>
<feature type="compositionally biased region" description="Basic and acidic residues" evidence="5">
    <location>
        <begin position="22"/>
        <end position="34"/>
    </location>
</feature>
<organism evidence="8 9">
    <name type="scientific">Nesterenkonia rhizosphaerae</name>
    <dbReference type="NCBI Taxonomy" id="1348272"/>
    <lineage>
        <taxon>Bacteria</taxon>
        <taxon>Bacillati</taxon>
        <taxon>Actinomycetota</taxon>
        <taxon>Actinomycetes</taxon>
        <taxon>Micrococcales</taxon>
        <taxon>Micrococcaceae</taxon>
        <taxon>Nesterenkonia</taxon>
    </lineage>
</organism>
<dbReference type="InterPro" id="IPR029058">
    <property type="entry name" value="AB_hydrolase_fold"/>
</dbReference>
<comment type="similarity">
    <text evidence="1">Belongs to the peptidase S9A family.</text>
</comment>
<dbReference type="RefSeq" id="WP_345477354.1">
    <property type="nucleotide sequence ID" value="NZ_BAABLW010000007.1"/>
</dbReference>
<evidence type="ECO:0000256" key="4">
    <source>
        <dbReference type="ARBA" id="ARBA00022825"/>
    </source>
</evidence>
<keyword evidence="4" id="KW-0720">Serine protease</keyword>
<dbReference type="InterPro" id="IPR002471">
    <property type="entry name" value="Pept_S9_AS"/>
</dbReference>
<evidence type="ECO:0000313" key="9">
    <source>
        <dbReference type="Proteomes" id="UP001500368"/>
    </source>
</evidence>
<dbReference type="PROSITE" id="PS00708">
    <property type="entry name" value="PRO_ENDOPEP_SER"/>
    <property type="match status" value="1"/>
</dbReference>
<dbReference type="PRINTS" id="PR00862">
    <property type="entry name" value="PROLIGOPTASE"/>
</dbReference>
<evidence type="ECO:0000256" key="1">
    <source>
        <dbReference type="ARBA" id="ARBA00005228"/>
    </source>
</evidence>
<evidence type="ECO:0000259" key="7">
    <source>
        <dbReference type="Pfam" id="PF02897"/>
    </source>
</evidence>
<feature type="compositionally biased region" description="Polar residues" evidence="5">
    <location>
        <begin position="1"/>
        <end position="14"/>
    </location>
</feature>
<dbReference type="Gene3D" id="2.130.10.120">
    <property type="entry name" value="Prolyl oligopeptidase, N-terminal domain"/>
    <property type="match status" value="1"/>
</dbReference>
<sequence length="769" mass="84893">MTTTPDSSTAQTPQAPRAKQVPTERTHHGETFIDPYEWLREKESPEVISHLESENSYTETVTAEQQPLREAIFAEIKHRTVETDLSVPERRGQWWYFARTIEGEQHPVFCRVPVQEAVAGLDTGAGGLGAGGHGAGGLGAEEIVPSELSAWTPPQVEPGVPLEGEQTYFDTNAEASQHPFYSLGGMSINDAGTLLAYSEDTSGDEHYTLRFRDLESGENLAEVVENVHGGPTLDPTGERAYYLVADASWRPYRLYEHIVGTSAQEDRLLLEVEDEQLWSAIWLAADKRELIIYSGNSEYNETRILDLSEPGAQPVLLIGKDRGLEHNIEPFELDGERLLLITHNQHGPNKSVSLTTAGALLDQADSESLDLGRTVLEHEDTVKLDDSVTITAAQILVAARVNTIQSVYLLPLDTVRQVRDGGAAVKTSSLAGPQFDEELFTCSVSQAEYDAPLFRVSYTSWLTPPRVYDIPHEPAGGSGVEPLLRRETPVNDVDLDAYRATRVWAPAPDGEHVPVTVLHHRDVAPGEGGHPTLVYGYGSYEISMDPQFGIARLSLLDRGVVFAVAHIRGGGELGRKWYDDGKKLKKINTFTDFIAATDYLVDTGWADPARVAALGGSAGGLLMGAVANMAPEKYVAILAQVPFVDNLTSILDPDLPLSALEWEEWGNPITDPEVYQYMKSYSPYENVRDTEYPAIAAVTSLHDTRVLYVEPAKWVQKLREHQQAQEPIVLKIEMDGGHGGASGRYEQWKDRAWDYAFAAHWLGATERRF</sequence>
<feature type="domain" description="Peptidase S9A N-terminal" evidence="7">
    <location>
        <begin position="16"/>
        <end position="470"/>
    </location>
</feature>
<keyword evidence="9" id="KW-1185">Reference proteome</keyword>
<dbReference type="InterPro" id="IPR023302">
    <property type="entry name" value="Pept_S9A_N"/>
</dbReference>
<evidence type="ECO:0000256" key="2">
    <source>
        <dbReference type="ARBA" id="ARBA00022670"/>
    </source>
</evidence>
<comment type="caution">
    <text evidence="8">The sequence shown here is derived from an EMBL/GenBank/DDBJ whole genome shotgun (WGS) entry which is preliminary data.</text>
</comment>
<dbReference type="Gene3D" id="3.40.50.1820">
    <property type="entry name" value="alpha/beta hydrolase"/>
    <property type="match status" value="1"/>
</dbReference>
<dbReference type="PANTHER" id="PTHR11757:SF19">
    <property type="entry name" value="PROLYL ENDOPEPTIDASE-LIKE"/>
    <property type="match status" value="1"/>
</dbReference>
<dbReference type="InterPro" id="IPR002470">
    <property type="entry name" value="Peptidase_S9A"/>
</dbReference>